<evidence type="ECO:0000256" key="1">
    <source>
        <dbReference type="SAM" id="MobiDB-lite"/>
    </source>
</evidence>
<dbReference type="PANTHER" id="PTHR15827">
    <property type="entry name" value="CYCLIN-DEPENDENT KINASE 2-INTERACTING PROTEIN"/>
    <property type="match status" value="1"/>
</dbReference>
<reference evidence="2 3" key="1">
    <citation type="submission" date="2024-03" db="EMBL/GenBank/DDBJ databases">
        <title>The genome assembly and annotation of the cricket Gryllus longicercus Weissman &amp; Gray.</title>
        <authorList>
            <person name="Szrajer S."/>
            <person name="Gray D."/>
            <person name="Ylla G."/>
        </authorList>
    </citation>
    <scope>NUCLEOTIDE SEQUENCE [LARGE SCALE GENOMIC DNA]</scope>
    <source>
        <strain evidence="2">DAG 2021-001</strain>
        <tissue evidence="2">Whole body minus gut</tissue>
    </source>
</reference>
<evidence type="ECO:0008006" key="4">
    <source>
        <dbReference type="Google" id="ProtNLM"/>
    </source>
</evidence>
<evidence type="ECO:0000313" key="2">
    <source>
        <dbReference type="EMBL" id="KAK7863286.1"/>
    </source>
</evidence>
<dbReference type="PRINTS" id="PR02040">
    <property type="entry name" value="CDK2IP"/>
</dbReference>
<protein>
    <recommendedName>
        <fullName evidence="4">Cyclin-dependent kinase 2-interacting protein</fullName>
    </recommendedName>
</protein>
<name>A0AAN9VHP1_9ORTH</name>
<feature type="compositionally biased region" description="Polar residues" evidence="1">
    <location>
        <begin position="1"/>
        <end position="37"/>
    </location>
</feature>
<dbReference type="InterPro" id="IPR023250">
    <property type="entry name" value="Cyclin-dep_Kinase_2_interact"/>
</dbReference>
<keyword evidence="3" id="KW-1185">Reference proteome</keyword>
<organism evidence="2 3">
    <name type="scientific">Gryllus longicercus</name>
    <dbReference type="NCBI Taxonomy" id="2509291"/>
    <lineage>
        <taxon>Eukaryota</taxon>
        <taxon>Metazoa</taxon>
        <taxon>Ecdysozoa</taxon>
        <taxon>Arthropoda</taxon>
        <taxon>Hexapoda</taxon>
        <taxon>Insecta</taxon>
        <taxon>Pterygota</taxon>
        <taxon>Neoptera</taxon>
        <taxon>Polyneoptera</taxon>
        <taxon>Orthoptera</taxon>
        <taxon>Ensifera</taxon>
        <taxon>Gryllidea</taxon>
        <taxon>Grylloidea</taxon>
        <taxon>Gryllidae</taxon>
        <taxon>Gryllinae</taxon>
        <taxon>Gryllus</taxon>
    </lineage>
</organism>
<gene>
    <name evidence="2" type="ORF">R5R35_005330</name>
</gene>
<sequence>MASTPQRTLSEVSKSPGQFSPVTVQESPVSKTAQRGNLTGHPRVIRDHAADAYNLIQKWNTHQILGGRIIKNIVTLKTSAMSDGTLDTSQVYPTGLQEHCDQLGEVCAIMKEVSSTLKLIHKQVEAIVKLEKLKGTDRTPMFISWPAEKFGEVLLDVSEAYEEELKVKLCVQQNVAHTRCKATLMLHAAAWAHQPYITPRMDLAMESLLQETGHR</sequence>
<dbReference type="PANTHER" id="PTHR15827:SF2">
    <property type="entry name" value="CYCLIN-DEPENDENT KINASE 2-INTERACTING PROTEIN"/>
    <property type="match status" value="1"/>
</dbReference>
<dbReference type="Proteomes" id="UP001378592">
    <property type="component" value="Unassembled WGS sequence"/>
</dbReference>
<comment type="caution">
    <text evidence="2">The sequence shown here is derived from an EMBL/GenBank/DDBJ whole genome shotgun (WGS) entry which is preliminary data.</text>
</comment>
<dbReference type="AlphaFoldDB" id="A0AAN9VHP1"/>
<dbReference type="EMBL" id="JAZDUA010000235">
    <property type="protein sequence ID" value="KAK7863286.1"/>
    <property type="molecule type" value="Genomic_DNA"/>
</dbReference>
<feature type="region of interest" description="Disordered" evidence="1">
    <location>
        <begin position="1"/>
        <end position="40"/>
    </location>
</feature>
<evidence type="ECO:0000313" key="3">
    <source>
        <dbReference type="Proteomes" id="UP001378592"/>
    </source>
</evidence>
<accession>A0AAN9VHP1</accession>
<proteinExistence type="predicted"/>